<dbReference type="EMBL" id="ADBL01002620">
    <property type="status" value="NOT_ANNOTATED_CDS"/>
    <property type="molecule type" value="Genomic_DNA"/>
</dbReference>
<reference evidence="4" key="4">
    <citation type="journal article" date="2015" name="G3 (Bethesda)">
        <title>Genome sequences of three phytopathogenic species of the Magnaporthaceae family of fungi.</title>
        <authorList>
            <person name="Okagaki L.H."/>
            <person name="Nunes C.C."/>
            <person name="Sailsbery J."/>
            <person name="Clay B."/>
            <person name="Brown D."/>
            <person name="John T."/>
            <person name="Oh Y."/>
            <person name="Young N."/>
            <person name="Fitzgerald M."/>
            <person name="Haas B.J."/>
            <person name="Zeng Q."/>
            <person name="Young S."/>
            <person name="Adiconis X."/>
            <person name="Fan L."/>
            <person name="Levin J.Z."/>
            <person name="Mitchell T.K."/>
            <person name="Okubara P.A."/>
            <person name="Farman M.L."/>
            <person name="Kohn L.M."/>
            <person name="Birren B."/>
            <person name="Ma L.-J."/>
            <person name="Dean R.A."/>
        </authorList>
    </citation>
    <scope>NUCLEOTIDE SEQUENCE</scope>
    <source>
        <strain evidence="4">ATCC 64411 / 73-15</strain>
    </source>
</reference>
<evidence type="ECO:0000313" key="4">
    <source>
        <dbReference type="EnsemblFungi" id="MAPG_10181T0"/>
    </source>
</evidence>
<feature type="region of interest" description="Disordered" evidence="1">
    <location>
        <begin position="130"/>
        <end position="237"/>
    </location>
</feature>
<dbReference type="EMBL" id="GL876977">
    <property type="protein sequence ID" value="KLU91663.1"/>
    <property type="molecule type" value="Genomic_DNA"/>
</dbReference>
<feature type="region of interest" description="Disordered" evidence="1">
    <location>
        <begin position="1"/>
        <end position="22"/>
    </location>
</feature>
<gene>
    <name evidence="3" type="ORF">MAPG_10181</name>
</gene>
<dbReference type="GO" id="GO:0030687">
    <property type="term" value="C:preribosome, large subunit precursor"/>
    <property type="evidence" value="ECO:0007669"/>
    <property type="project" value="TreeGrafter"/>
</dbReference>
<feature type="compositionally biased region" description="Basic and acidic residues" evidence="1">
    <location>
        <begin position="196"/>
        <end position="210"/>
    </location>
</feature>
<dbReference type="InterPro" id="IPR040025">
    <property type="entry name" value="Znf622/Rei1/Reh1"/>
</dbReference>
<dbReference type="OMA" id="WNTETPV"/>
<feature type="compositionally biased region" description="Polar residues" evidence="1">
    <location>
        <begin position="1"/>
        <end position="15"/>
    </location>
</feature>
<protein>
    <recommendedName>
        <fullName evidence="2">ZN622/Rei1/Reh1 zinc finger C2H2-type domain-containing protein</fullName>
    </recommendedName>
</protein>
<proteinExistence type="predicted"/>
<dbReference type="InterPro" id="IPR041661">
    <property type="entry name" value="ZN622/Rei1/Reh1_Znf-C2H2"/>
</dbReference>
<evidence type="ECO:0000313" key="3">
    <source>
        <dbReference type="EMBL" id="KLU91663.1"/>
    </source>
</evidence>
<evidence type="ECO:0000313" key="5">
    <source>
        <dbReference type="Proteomes" id="UP000011715"/>
    </source>
</evidence>
<name>A0A0C4EBW9_MAGP6</name>
<feature type="compositionally biased region" description="Acidic residues" evidence="1">
    <location>
        <begin position="133"/>
        <end position="144"/>
    </location>
</feature>
<reference evidence="3" key="2">
    <citation type="submission" date="2010-05" db="EMBL/GenBank/DDBJ databases">
        <title>The Genome Sequence of Magnaporthe poae strain ATCC 64411.</title>
        <authorList>
            <consortium name="The Broad Institute Genome Sequencing Platform"/>
            <consortium name="Broad Institute Genome Sequencing Center for Infectious Disease"/>
            <person name="Ma L.-J."/>
            <person name="Dead R."/>
            <person name="Young S."/>
            <person name="Zeng Q."/>
            <person name="Koehrsen M."/>
            <person name="Alvarado L."/>
            <person name="Berlin A."/>
            <person name="Chapman S.B."/>
            <person name="Chen Z."/>
            <person name="Freedman E."/>
            <person name="Gellesch M."/>
            <person name="Goldberg J."/>
            <person name="Griggs A."/>
            <person name="Gujja S."/>
            <person name="Heilman E.R."/>
            <person name="Heiman D."/>
            <person name="Hepburn T."/>
            <person name="Howarth C."/>
            <person name="Jen D."/>
            <person name="Larson L."/>
            <person name="Mehta T."/>
            <person name="Neiman D."/>
            <person name="Pearson M."/>
            <person name="Roberts A."/>
            <person name="Saif S."/>
            <person name="Shea T."/>
            <person name="Shenoy N."/>
            <person name="Sisk P."/>
            <person name="Stolte C."/>
            <person name="Sykes S."/>
            <person name="Walk T."/>
            <person name="White J."/>
            <person name="Yandava C."/>
            <person name="Haas B."/>
            <person name="Nusbaum C."/>
            <person name="Birren B."/>
        </authorList>
    </citation>
    <scope>NUCLEOTIDE SEQUENCE</scope>
    <source>
        <strain evidence="3">ATCC 64411</strain>
    </source>
</reference>
<feature type="domain" description="ZN622/Rei1/Reh1 zinc finger C2H2-type" evidence="2">
    <location>
        <begin position="35"/>
        <end position="131"/>
    </location>
</feature>
<dbReference type="Pfam" id="PF12756">
    <property type="entry name" value="zf-C2H2_2"/>
    <property type="match status" value="1"/>
</dbReference>
<feature type="compositionally biased region" description="Low complexity" evidence="1">
    <location>
        <begin position="212"/>
        <end position="224"/>
    </location>
</feature>
<dbReference type="AlphaFoldDB" id="A0A0C4EBW9"/>
<reference evidence="5" key="1">
    <citation type="submission" date="2010-05" db="EMBL/GenBank/DDBJ databases">
        <title>The genome sequence of Magnaporthe poae strain ATCC 64411.</title>
        <authorList>
            <person name="Ma L.-J."/>
            <person name="Dead R."/>
            <person name="Young S."/>
            <person name="Zeng Q."/>
            <person name="Koehrsen M."/>
            <person name="Alvarado L."/>
            <person name="Berlin A."/>
            <person name="Chapman S.B."/>
            <person name="Chen Z."/>
            <person name="Freedman E."/>
            <person name="Gellesch M."/>
            <person name="Goldberg J."/>
            <person name="Griggs A."/>
            <person name="Gujja S."/>
            <person name="Heilman E.R."/>
            <person name="Heiman D."/>
            <person name="Hepburn T."/>
            <person name="Howarth C."/>
            <person name="Jen D."/>
            <person name="Larson L."/>
            <person name="Mehta T."/>
            <person name="Neiman D."/>
            <person name="Pearson M."/>
            <person name="Roberts A."/>
            <person name="Saif S."/>
            <person name="Shea T."/>
            <person name="Shenoy N."/>
            <person name="Sisk P."/>
            <person name="Stolte C."/>
            <person name="Sykes S."/>
            <person name="Walk T."/>
            <person name="White J."/>
            <person name="Yandava C."/>
            <person name="Haas B."/>
            <person name="Nusbaum C."/>
            <person name="Birren B."/>
        </authorList>
    </citation>
    <scope>NUCLEOTIDE SEQUENCE [LARGE SCALE GENOMIC DNA]</scope>
    <source>
        <strain evidence="5">ATCC 64411 / 73-15</strain>
    </source>
</reference>
<reference evidence="3" key="3">
    <citation type="submission" date="2011-03" db="EMBL/GenBank/DDBJ databases">
        <title>Annotation of Magnaporthe poae ATCC 64411.</title>
        <authorList>
            <person name="Ma L.-J."/>
            <person name="Dead R."/>
            <person name="Young S.K."/>
            <person name="Zeng Q."/>
            <person name="Gargeya S."/>
            <person name="Fitzgerald M."/>
            <person name="Haas B."/>
            <person name="Abouelleil A."/>
            <person name="Alvarado L."/>
            <person name="Arachchi H.M."/>
            <person name="Berlin A."/>
            <person name="Brown A."/>
            <person name="Chapman S.B."/>
            <person name="Chen Z."/>
            <person name="Dunbar C."/>
            <person name="Freedman E."/>
            <person name="Gearin G."/>
            <person name="Gellesch M."/>
            <person name="Goldberg J."/>
            <person name="Griggs A."/>
            <person name="Gujja S."/>
            <person name="Heiman D."/>
            <person name="Howarth C."/>
            <person name="Larson L."/>
            <person name="Lui A."/>
            <person name="MacDonald P.J.P."/>
            <person name="Mehta T."/>
            <person name="Montmayeur A."/>
            <person name="Murphy C."/>
            <person name="Neiman D."/>
            <person name="Pearson M."/>
            <person name="Priest M."/>
            <person name="Roberts A."/>
            <person name="Saif S."/>
            <person name="Shea T."/>
            <person name="Shenoy N."/>
            <person name="Sisk P."/>
            <person name="Stolte C."/>
            <person name="Sykes S."/>
            <person name="Yandava C."/>
            <person name="Wortman J."/>
            <person name="Nusbaum C."/>
            <person name="Birren B."/>
        </authorList>
    </citation>
    <scope>NUCLEOTIDE SEQUENCE</scope>
    <source>
        <strain evidence="3">ATCC 64411</strain>
    </source>
</reference>
<dbReference type="OrthoDB" id="19329at2759"/>
<accession>A0A0C4EBW9</accession>
<reference evidence="4" key="5">
    <citation type="submission" date="2015-06" db="UniProtKB">
        <authorList>
            <consortium name="EnsemblFungi"/>
        </authorList>
    </citation>
    <scope>IDENTIFICATION</scope>
    <source>
        <strain evidence="4">ATCC 64411</strain>
    </source>
</reference>
<evidence type="ECO:0000256" key="1">
    <source>
        <dbReference type="SAM" id="MobiDB-lite"/>
    </source>
</evidence>
<evidence type="ECO:0000259" key="2">
    <source>
        <dbReference type="Pfam" id="PF12756"/>
    </source>
</evidence>
<dbReference type="PANTHER" id="PTHR13182:SF8">
    <property type="entry name" value="CYTOPLASMIC 60S SUBUNIT BIOGENESIS FACTOR ZNF622"/>
    <property type="match status" value="1"/>
</dbReference>
<dbReference type="PANTHER" id="PTHR13182">
    <property type="entry name" value="ZINC FINGER PROTEIN 622"/>
    <property type="match status" value="1"/>
</dbReference>
<dbReference type="VEuPathDB" id="FungiDB:MAPG_10181"/>
<sequence>MVGDNTTAGGSSSPPRLSDTPLELPREDQVFNKEQCLFCNKLNGSLEANVAHMQTAHSLFIADRERLAVDLETLLAYLHLVIVGYNECICCGTQRNTTQAVQQHMLGKGHCRFDIESSDSEYADFYNLSESEAGSEEGDDEDDTTAFAKRKGQNPSVQDDEGSLRLPSGRIVSNRSQPQRSSRRRPLRSSSPGDIQRLDGVESTSDKRNDQAAPPSSSESTAATQPGTSGLAVTRAERREDKFNKQLATLRASDVGALAHLSSSEQRAVLATQQKQLEKAARVEQRYRTRLEGLGNKFLMGHFVKDAADKRTLWK</sequence>
<dbReference type="GO" id="GO:0042273">
    <property type="term" value="P:ribosomal large subunit biogenesis"/>
    <property type="evidence" value="ECO:0007669"/>
    <property type="project" value="TreeGrafter"/>
</dbReference>
<dbReference type="STRING" id="644358.A0A0C4EBW9"/>
<dbReference type="EnsemblFungi" id="MAPG_10181T0">
    <property type="protein sequence ID" value="MAPG_10181T0"/>
    <property type="gene ID" value="MAPG_10181"/>
</dbReference>
<organism evidence="4 5">
    <name type="scientific">Magnaporthiopsis poae (strain ATCC 64411 / 73-15)</name>
    <name type="common">Kentucky bluegrass fungus</name>
    <name type="synonym">Magnaporthe poae</name>
    <dbReference type="NCBI Taxonomy" id="644358"/>
    <lineage>
        <taxon>Eukaryota</taxon>
        <taxon>Fungi</taxon>
        <taxon>Dikarya</taxon>
        <taxon>Ascomycota</taxon>
        <taxon>Pezizomycotina</taxon>
        <taxon>Sordariomycetes</taxon>
        <taxon>Sordariomycetidae</taxon>
        <taxon>Magnaporthales</taxon>
        <taxon>Magnaporthaceae</taxon>
        <taxon>Magnaporthiopsis</taxon>
    </lineage>
</organism>
<keyword evidence="5" id="KW-1185">Reference proteome</keyword>
<dbReference type="Proteomes" id="UP000011715">
    <property type="component" value="Unassembled WGS sequence"/>
</dbReference>
<dbReference type="eggNOG" id="KOG2785">
    <property type="taxonomic scope" value="Eukaryota"/>
</dbReference>